<evidence type="ECO:0000256" key="2">
    <source>
        <dbReference type="ARBA" id="ARBA00022485"/>
    </source>
</evidence>
<gene>
    <name evidence="8" type="ORF">CS538_01200</name>
</gene>
<dbReference type="PANTHER" id="PTHR43787:SF10">
    <property type="entry name" value="COFACTOR MODIFYING PROTEIN"/>
    <property type="match status" value="1"/>
</dbReference>
<dbReference type="PROSITE" id="PS51918">
    <property type="entry name" value="RADICAL_SAM"/>
    <property type="match status" value="1"/>
</dbReference>
<dbReference type="InterPro" id="IPR023885">
    <property type="entry name" value="4Fe4S-binding_SPASM_dom"/>
</dbReference>
<dbReference type="CDD" id="cd21122">
    <property type="entry name" value="SPASM_rSAM"/>
    <property type="match status" value="1"/>
</dbReference>
<dbReference type="RefSeq" id="WP_099837413.1">
    <property type="nucleotide sequence ID" value="NZ_PEIK01000001.1"/>
</dbReference>
<evidence type="ECO:0000256" key="5">
    <source>
        <dbReference type="ARBA" id="ARBA00023004"/>
    </source>
</evidence>
<dbReference type="GO" id="GO:0051539">
    <property type="term" value="F:4 iron, 4 sulfur cluster binding"/>
    <property type="evidence" value="ECO:0007669"/>
    <property type="project" value="UniProtKB-KW"/>
</dbReference>
<dbReference type="InterPro" id="IPR013785">
    <property type="entry name" value="Aldolase_TIM"/>
</dbReference>
<keyword evidence="3" id="KW-0949">S-adenosyl-L-methionine</keyword>
<dbReference type="AlphaFoldDB" id="A0A2G7HLH5"/>
<dbReference type="SUPFAM" id="SSF102114">
    <property type="entry name" value="Radical SAM enzymes"/>
    <property type="match status" value="1"/>
</dbReference>
<accession>A0A2G7HLH5</accession>
<dbReference type="Proteomes" id="UP000231322">
    <property type="component" value="Unassembled WGS sequence"/>
</dbReference>
<keyword evidence="6" id="KW-0411">Iron-sulfur</keyword>
<dbReference type="GO" id="GO:0046872">
    <property type="term" value="F:metal ion binding"/>
    <property type="evidence" value="ECO:0007669"/>
    <property type="project" value="UniProtKB-KW"/>
</dbReference>
<sequence length="297" mass="34775">MEYRLVKKFKKFYIEITNVCNLACDFCPETRRKPQFMPIEIFDKILDQIKPYTDYIYFHVKGEPLLHPDIDKFLDLSYKKGFKVNITTNGTLINKAKDKIIMKKALRQVNFSLHSFDGNENSKNKDKYINDILSFVRDTIENNNIFISLRLWNLDEDNTTNLKKKRNAELLHIIEKEFKLPYKIEEKITPGKGIKIYNRIYINQDHEFEWPDLKAEEDDGKGFCYGLRNQVAILVDGTVVPCCLDGEGIISLGNINEIDFSKIIDSERANNILDGFSRREAVEELCKKCGYRKKFSI</sequence>
<keyword evidence="9" id="KW-1185">Reference proteome</keyword>
<dbReference type="GO" id="GO:0003824">
    <property type="term" value="F:catalytic activity"/>
    <property type="evidence" value="ECO:0007669"/>
    <property type="project" value="InterPro"/>
</dbReference>
<dbReference type="PANTHER" id="PTHR43787">
    <property type="entry name" value="FEMO COFACTOR BIOSYNTHESIS PROTEIN NIFB-RELATED"/>
    <property type="match status" value="1"/>
</dbReference>
<keyword evidence="2" id="KW-0004">4Fe-4S</keyword>
<dbReference type="SFLD" id="SFLDG01387">
    <property type="entry name" value="BtrN-like_SPASM_domain_contain"/>
    <property type="match status" value="1"/>
</dbReference>
<feature type="domain" description="Radical SAM core" evidence="7">
    <location>
        <begin position="6"/>
        <end position="212"/>
    </location>
</feature>
<evidence type="ECO:0000256" key="4">
    <source>
        <dbReference type="ARBA" id="ARBA00022723"/>
    </source>
</evidence>
<dbReference type="EMBL" id="PEIK01000001">
    <property type="protein sequence ID" value="PIH05967.1"/>
    <property type="molecule type" value="Genomic_DNA"/>
</dbReference>
<dbReference type="Pfam" id="PF13186">
    <property type="entry name" value="SPASM"/>
    <property type="match status" value="1"/>
</dbReference>
<protein>
    <submittedName>
        <fullName evidence="8">Radical SAM protein</fullName>
    </submittedName>
</protein>
<keyword evidence="4" id="KW-0479">Metal-binding</keyword>
<dbReference type="Pfam" id="PF04055">
    <property type="entry name" value="Radical_SAM"/>
    <property type="match status" value="1"/>
</dbReference>
<comment type="cofactor">
    <cofactor evidence="1">
        <name>[4Fe-4S] cluster</name>
        <dbReference type="ChEBI" id="CHEBI:49883"/>
    </cofactor>
</comment>
<keyword evidence="5" id="KW-0408">Iron</keyword>
<dbReference type="SFLD" id="SFLDS00029">
    <property type="entry name" value="Radical_SAM"/>
    <property type="match status" value="1"/>
</dbReference>
<name>A0A2G7HLH5_9CLOT</name>
<evidence type="ECO:0000259" key="7">
    <source>
        <dbReference type="PROSITE" id="PS51918"/>
    </source>
</evidence>
<dbReference type="SFLD" id="SFLDG01067">
    <property type="entry name" value="SPASM/twitch_domain_containing"/>
    <property type="match status" value="1"/>
</dbReference>
<dbReference type="InterPro" id="IPR034391">
    <property type="entry name" value="AdoMet-like_SPASM_containing"/>
</dbReference>
<dbReference type="InterPro" id="IPR007197">
    <property type="entry name" value="rSAM"/>
</dbReference>
<proteinExistence type="predicted"/>
<evidence type="ECO:0000256" key="3">
    <source>
        <dbReference type="ARBA" id="ARBA00022691"/>
    </source>
</evidence>
<evidence type="ECO:0000256" key="6">
    <source>
        <dbReference type="ARBA" id="ARBA00023014"/>
    </source>
</evidence>
<evidence type="ECO:0000256" key="1">
    <source>
        <dbReference type="ARBA" id="ARBA00001966"/>
    </source>
</evidence>
<evidence type="ECO:0000313" key="8">
    <source>
        <dbReference type="EMBL" id="PIH05967.1"/>
    </source>
</evidence>
<dbReference type="InterPro" id="IPR058240">
    <property type="entry name" value="rSAM_sf"/>
</dbReference>
<dbReference type="Gene3D" id="3.20.20.70">
    <property type="entry name" value="Aldolase class I"/>
    <property type="match status" value="1"/>
</dbReference>
<organism evidence="8 9">
    <name type="scientific">Clostridium combesii</name>
    <dbReference type="NCBI Taxonomy" id="39481"/>
    <lineage>
        <taxon>Bacteria</taxon>
        <taxon>Bacillati</taxon>
        <taxon>Bacillota</taxon>
        <taxon>Clostridia</taxon>
        <taxon>Eubacteriales</taxon>
        <taxon>Clostridiaceae</taxon>
        <taxon>Clostridium</taxon>
    </lineage>
</organism>
<dbReference type="CDD" id="cd01335">
    <property type="entry name" value="Radical_SAM"/>
    <property type="match status" value="1"/>
</dbReference>
<reference evidence="8 9" key="1">
    <citation type="submission" date="2017-10" db="EMBL/GenBank/DDBJ databases">
        <title>Reclassification of Eubacterium combesii and discrepancies in the nomenclature of botulinum neurotoxin producing clostridia. Request for an Opinion.</title>
        <authorList>
            <person name="Dobritsa A.P."/>
            <person name="Kutumbaka K.K."/>
            <person name="Samadpour M."/>
        </authorList>
    </citation>
    <scope>NUCLEOTIDE SEQUENCE [LARGE SCALE GENOMIC DNA]</scope>
    <source>
        <strain evidence="8 9">DSM 20696</strain>
    </source>
</reference>
<evidence type="ECO:0000313" key="9">
    <source>
        <dbReference type="Proteomes" id="UP000231322"/>
    </source>
</evidence>
<comment type="caution">
    <text evidence="8">The sequence shown here is derived from an EMBL/GenBank/DDBJ whole genome shotgun (WGS) entry which is preliminary data.</text>
</comment>